<evidence type="ECO:0000313" key="19">
    <source>
        <dbReference type="EMBL" id="BBH08037.1"/>
    </source>
</evidence>
<comment type="subcellular location">
    <subcellularLocation>
        <location evidence="13">Endomembrane system</location>
        <topology evidence="13">Single-pass type I membrane protein</topology>
    </subcellularLocation>
    <subcellularLocation>
        <location evidence="14">Protein storage vacuole membrane</location>
    </subcellularLocation>
</comment>
<keyword evidence="8" id="KW-0653">Protein transport</keyword>
<accession>A0A4Y1RWA4</accession>
<keyword evidence="2" id="KW-0926">Vacuole</keyword>
<evidence type="ECO:0000256" key="16">
    <source>
        <dbReference type="SAM" id="Phobius"/>
    </source>
</evidence>
<dbReference type="PROSITE" id="PS50089">
    <property type="entry name" value="ZF_RING_2"/>
    <property type="match status" value="1"/>
</dbReference>
<keyword evidence="19" id="KW-0675">Receptor</keyword>
<evidence type="ECO:0000256" key="8">
    <source>
        <dbReference type="ARBA" id="ARBA00022927"/>
    </source>
</evidence>
<dbReference type="Gene3D" id="3.50.30.30">
    <property type="match status" value="1"/>
</dbReference>
<dbReference type="Gene3D" id="3.30.40.10">
    <property type="entry name" value="Zinc/RING finger domain, C3HC4 (zinc finger)"/>
    <property type="match status" value="1"/>
</dbReference>
<evidence type="ECO:0000256" key="10">
    <source>
        <dbReference type="ARBA" id="ARBA00023136"/>
    </source>
</evidence>
<feature type="chain" id="PRO_5021360928" evidence="17">
    <location>
        <begin position="26"/>
        <end position="346"/>
    </location>
</feature>
<dbReference type="SUPFAM" id="SSF57850">
    <property type="entry name" value="RING/U-box"/>
    <property type="match status" value="2"/>
</dbReference>
<dbReference type="InterPro" id="IPR003137">
    <property type="entry name" value="PA_domain"/>
</dbReference>
<dbReference type="SUPFAM" id="SSF52025">
    <property type="entry name" value="PA domain"/>
    <property type="match status" value="1"/>
</dbReference>
<dbReference type="GO" id="GO:0012505">
    <property type="term" value="C:endomembrane system"/>
    <property type="evidence" value="ECO:0007669"/>
    <property type="project" value="UniProtKB-SubCell"/>
</dbReference>
<keyword evidence="12" id="KW-0325">Glycoprotein</keyword>
<protein>
    <submittedName>
        <fullName evidence="19">Receptor homology region transmembrane domain ring H2 motif protein 1</fullName>
    </submittedName>
</protein>
<dbReference type="GO" id="GO:0032586">
    <property type="term" value="C:protein storage vacuole membrane"/>
    <property type="evidence" value="ECO:0007669"/>
    <property type="project" value="UniProtKB-SubCell"/>
</dbReference>
<dbReference type="GO" id="GO:0008270">
    <property type="term" value="F:zinc ion binding"/>
    <property type="evidence" value="ECO:0007669"/>
    <property type="project" value="UniProtKB-KW"/>
</dbReference>
<evidence type="ECO:0000256" key="17">
    <source>
        <dbReference type="SAM" id="SignalP"/>
    </source>
</evidence>
<dbReference type="FunFam" id="3.50.30.30:FF:000020">
    <property type="entry name" value="Receptor homology region transmembrane domain-and RING domain-containing protein 2"/>
    <property type="match status" value="1"/>
</dbReference>
<feature type="domain" description="RING-type" evidence="18">
    <location>
        <begin position="232"/>
        <end position="295"/>
    </location>
</feature>
<evidence type="ECO:0000256" key="13">
    <source>
        <dbReference type="ARBA" id="ARBA00046288"/>
    </source>
</evidence>
<keyword evidence="3 16" id="KW-0812">Transmembrane</keyword>
<dbReference type="EMBL" id="AP019303">
    <property type="protein sequence ID" value="BBH08037.1"/>
    <property type="molecule type" value="Genomic_DNA"/>
</dbReference>
<gene>
    <name evidence="19" type="ORF">Prudu_020120</name>
</gene>
<dbReference type="InterPro" id="IPR044744">
    <property type="entry name" value="ZNRF4/RNF13/RNF167_PA"/>
</dbReference>
<evidence type="ECO:0000256" key="11">
    <source>
        <dbReference type="ARBA" id="ARBA00023157"/>
    </source>
</evidence>
<sequence>MLKMRQAFLGLCLLVFAHLVQLTSAIVVLKPFAREFSDLPAKFAIAVNSSGICGALLISDPLDACSSLRNGLRPNETDKTRFALIVRGECAFKDKVQNAQNAGFRGAIVYDDRDKGKLVYMMIESVNITIHAVFVSKASGEVLKEHALGEEGECCIFPFQNETAWTVLAISFISFLVILGILIIAIFAPRHWLYSQGRNQLPKSVDTKIVEALPCFTFSSTGLGECHSEETCAICLENYKDEEILKVLPCQHVSSSRKAVDSVVVRDMPIIIVEFHSSCVDSWLTKWGTFCPVCKHDMRTKIVNPEEDLVVQLVNGKYDLSSFAPATAKAAREPIANSTALEWFAH</sequence>
<organism evidence="19">
    <name type="scientific">Prunus dulcis</name>
    <name type="common">Almond</name>
    <name type="synonym">Amygdalus dulcis</name>
    <dbReference type="NCBI Taxonomy" id="3755"/>
    <lineage>
        <taxon>Eukaryota</taxon>
        <taxon>Viridiplantae</taxon>
        <taxon>Streptophyta</taxon>
        <taxon>Embryophyta</taxon>
        <taxon>Tracheophyta</taxon>
        <taxon>Spermatophyta</taxon>
        <taxon>Magnoliopsida</taxon>
        <taxon>eudicotyledons</taxon>
        <taxon>Gunneridae</taxon>
        <taxon>Pentapetalae</taxon>
        <taxon>rosids</taxon>
        <taxon>fabids</taxon>
        <taxon>Rosales</taxon>
        <taxon>Rosaceae</taxon>
        <taxon>Amygdaloideae</taxon>
        <taxon>Amygdaleae</taxon>
        <taxon>Prunus</taxon>
    </lineage>
</organism>
<dbReference type="PANTHER" id="PTHR47168:SF5">
    <property type="entry name" value="RING-TYPE DOMAIN-CONTAINING PROTEIN"/>
    <property type="match status" value="1"/>
</dbReference>
<keyword evidence="10 16" id="KW-0472">Membrane</keyword>
<evidence type="ECO:0000256" key="15">
    <source>
        <dbReference type="PROSITE-ProRule" id="PRU00175"/>
    </source>
</evidence>
<dbReference type="InterPro" id="IPR001841">
    <property type="entry name" value="Znf_RING"/>
</dbReference>
<dbReference type="GO" id="GO:0015031">
    <property type="term" value="P:protein transport"/>
    <property type="evidence" value="ECO:0007669"/>
    <property type="project" value="UniProtKB-KW"/>
</dbReference>
<proteinExistence type="predicted"/>
<dbReference type="CDD" id="cd02123">
    <property type="entry name" value="PA_C_RZF_like"/>
    <property type="match status" value="1"/>
</dbReference>
<dbReference type="PANTHER" id="PTHR47168">
    <property type="entry name" value="RING ZINC FINGER DOMAIN SUPERFAMILY PROTEIN-RELATED"/>
    <property type="match status" value="1"/>
</dbReference>
<evidence type="ECO:0000259" key="18">
    <source>
        <dbReference type="PROSITE" id="PS50089"/>
    </source>
</evidence>
<keyword evidence="6 15" id="KW-0863">Zinc-finger</keyword>
<evidence type="ECO:0000256" key="5">
    <source>
        <dbReference type="ARBA" id="ARBA00022729"/>
    </source>
</evidence>
<feature type="signal peptide" evidence="17">
    <location>
        <begin position="1"/>
        <end position="25"/>
    </location>
</feature>
<feature type="transmembrane region" description="Helical" evidence="16">
    <location>
        <begin position="164"/>
        <end position="188"/>
    </location>
</feature>
<evidence type="ECO:0000256" key="9">
    <source>
        <dbReference type="ARBA" id="ARBA00022989"/>
    </source>
</evidence>
<evidence type="ECO:0000256" key="4">
    <source>
        <dbReference type="ARBA" id="ARBA00022723"/>
    </source>
</evidence>
<keyword evidence="7" id="KW-0862">Zinc</keyword>
<name>A0A4Y1RWA4_PRUDU</name>
<reference evidence="19" key="1">
    <citation type="journal article" date="2019" name="Science">
        <title>Mutation of a bHLH transcription factor allowed almond domestication.</title>
        <authorList>
            <person name="Sanchez-Perez R."/>
            <person name="Pavan S."/>
            <person name="Mazzeo R."/>
            <person name="Moldovan C."/>
            <person name="Aiese Cigliano R."/>
            <person name="Del Cueto J."/>
            <person name="Ricciardi F."/>
            <person name="Lotti C."/>
            <person name="Ricciardi L."/>
            <person name="Dicenta F."/>
            <person name="Lopez-Marques R.L."/>
            <person name="Lindberg Moller B."/>
        </authorList>
    </citation>
    <scope>NUCLEOTIDE SEQUENCE</scope>
</reference>
<evidence type="ECO:0000256" key="6">
    <source>
        <dbReference type="ARBA" id="ARBA00022771"/>
    </source>
</evidence>
<keyword evidence="1" id="KW-0813">Transport</keyword>
<evidence type="ECO:0000256" key="14">
    <source>
        <dbReference type="ARBA" id="ARBA00060484"/>
    </source>
</evidence>
<keyword evidence="5 17" id="KW-0732">Signal</keyword>
<dbReference type="CDD" id="cd16454">
    <property type="entry name" value="RING-H2_PA-TM-RING"/>
    <property type="match status" value="1"/>
</dbReference>
<evidence type="ECO:0000256" key="7">
    <source>
        <dbReference type="ARBA" id="ARBA00022833"/>
    </source>
</evidence>
<keyword evidence="9 16" id="KW-1133">Transmembrane helix</keyword>
<evidence type="ECO:0000256" key="3">
    <source>
        <dbReference type="ARBA" id="ARBA00022692"/>
    </source>
</evidence>
<dbReference type="Pfam" id="PF02225">
    <property type="entry name" value="PA"/>
    <property type="match status" value="1"/>
</dbReference>
<dbReference type="AlphaFoldDB" id="A0A4Y1RWA4"/>
<dbReference type="InterPro" id="IPR013083">
    <property type="entry name" value="Znf_RING/FYVE/PHD"/>
</dbReference>
<dbReference type="InterPro" id="IPR046450">
    <property type="entry name" value="PA_dom_sf"/>
</dbReference>
<keyword evidence="4" id="KW-0479">Metal-binding</keyword>
<evidence type="ECO:0000256" key="1">
    <source>
        <dbReference type="ARBA" id="ARBA00022448"/>
    </source>
</evidence>
<evidence type="ECO:0000256" key="2">
    <source>
        <dbReference type="ARBA" id="ARBA00022554"/>
    </source>
</evidence>
<dbReference type="InterPro" id="IPR051653">
    <property type="entry name" value="E3_ligase_sorting_rcpt"/>
</dbReference>
<keyword evidence="11" id="KW-1015">Disulfide bond</keyword>
<evidence type="ECO:0000256" key="12">
    <source>
        <dbReference type="ARBA" id="ARBA00023180"/>
    </source>
</evidence>